<dbReference type="InterPro" id="IPR001841">
    <property type="entry name" value="Znf_RING"/>
</dbReference>
<feature type="region of interest" description="Disordered" evidence="5">
    <location>
        <begin position="1"/>
        <end position="21"/>
    </location>
</feature>
<dbReference type="Proteomes" id="UP001295444">
    <property type="component" value="Chromosome 07"/>
</dbReference>
<feature type="domain" description="RING-type" evidence="6">
    <location>
        <begin position="171"/>
        <end position="212"/>
    </location>
</feature>
<dbReference type="GO" id="GO:0008270">
    <property type="term" value="F:zinc ion binding"/>
    <property type="evidence" value="ECO:0007669"/>
    <property type="project" value="UniProtKB-KW"/>
</dbReference>
<evidence type="ECO:0000256" key="4">
    <source>
        <dbReference type="PROSITE-ProRule" id="PRU00175"/>
    </source>
</evidence>
<accession>A0AAD1SMC9</accession>
<name>A0AAD1SMC9_PELCU</name>
<organism evidence="7 8">
    <name type="scientific">Pelobates cultripes</name>
    <name type="common">Western spadefoot toad</name>
    <dbReference type="NCBI Taxonomy" id="61616"/>
    <lineage>
        <taxon>Eukaryota</taxon>
        <taxon>Metazoa</taxon>
        <taxon>Chordata</taxon>
        <taxon>Craniata</taxon>
        <taxon>Vertebrata</taxon>
        <taxon>Euteleostomi</taxon>
        <taxon>Amphibia</taxon>
        <taxon>Batrachia</taxon>
        <taxon>Anura</taxon>
        <taxon>Pelobatoidea</taxon>
        <taxon>Pelobatidae</taxon>
        <taxon>Pelobates</taxon>
    </lineage>
</organism>
<keyword evidence="2 4" id="KW-0863">Zinc-finger</keyword>
<evidence type="ECO:0000313" key="8">
    <source>
        <dbReference type="Proteomes" id="UP001295444"/>
    </source>
</evidence>
<evidence type="ECO:0000259" key="6">
    <source>
        <dbReference type="PROSITE" id="PS50089"/>
    </source>
</evidence>
<dbReference type="CDD" id="cd16454">
    <property type="entry name" value="RING-H2_PA-TM-RING"/>
    <property type="match status" value="1"/>
</dbReference>
<dbReference type="PANTHER" id="PTHR22765">
    <property type="entry name" value="RING FINGER AND PROTEASE ASSOCIATED DOMAIN-CONTAINING"/>
    <property type="match status" value="1"/>
</dbReference>
<evidence type="ECO:0000256" key="5">
    <source>
        <dbReference type="SAM" id="MobiDB-lite"/>
    </source>
</evidence>
<evidence type="ECO:0000256" key="2">
    <source>
        <dbReference type="ARBA" id="ARBA00022771"/>
    </source>
</evidence>
<dbReference type="EMBL" id="OW240918">
    <property type="protein sequence ID" value="CAH2305905.1"/>
    <property type="molecule type" value="Genomic_DNA"/>
</dbReference>
<evidence type="ECO:0000256" key="1">
    <source>
        <dbReference type="ARBA" id="ARBA00022723"/>
    </source>
</evidence>
<dbReference type="InterPro" id="IPR013083">
    <property type="entry name" value="Znf_RING/FYVE/PHD"/>
</dbReference>
<dbReference type="GO" id="GO:0016874">
    <property type="term" value="F:ligase activity"/>
    <property type="evidence" value="ECO:0007669"/>
    <property type="project" value="UniProtKB-KW"/>
</dbReference>
<gene>
    <name evidence="7" type="ORF">PECUL_23A042405</name>
</gene>
<dbReference type="Pfam" id="PF13639">
    <property type="entry name" value="zf-RING_2"/>
    <property type="match status" value="1"/>
</dbReference>
<feature type="compositionally biased region" description="Basic residues" evidence="5">
    <location>
        <begin position="1"/>
        <end position="10"/>
    </location>
</feature>
<proteinExistence type="predicted"/>
<keyword evidence="7" id="KW-0436">Ligase</keyword>
<dbReference type="InterPro" id="IPR051826">
    <property type="entry name" value="E3_ubiquitin-ligase_domain"/>
</dbReference>
<evidence type="ECO:0000256" key="3">
    <source>
        <dbReference type="ARBA" id="ARBA00022833"/>
    </source>
</evidence>
<keyword evidence="3" id="KW-0862">Zinc</keyword>
<dbReference type="PROSITE" id="PS50089">
    <property type="entry name" value="ZF_RING_2"/>
    <property type="match status" value="1"/>
</dbReference>
<dbReference type="GO" id="GO:0006511">
    <property type="term" value="P:ubiquitin-dependent protein catabolic process"/>
    <property type="evidence" value="ECO:0007669"/>
    <property type="project" value="TreeGrafter"/>
</dbReference>
<evidence type="ECO:0000313" key="7">
    <source>
        <dbReference type="EMBL" id="CAH2305905.1"/>
    </source>
</evidence>
<reference evidence="7" key="1">
    <citation type="submission" date="2022-03" db="EMBL/GenBank/DDBJ databases">
        <authorList>
            <person name="Alioto T."/>
            <person name="Alioto T."/>
            <person name="Gomez Garrido J."/>
        </authorList>
    </citation>
    <scope>NUCLEOTIDE SEQUENCE</scope>
</reference>
<keyword evidence="1" id="KW-0479">Metal-binding</keyword>
<protein>
    <submittedName>
        <fullName evidence="7">E3 ubiquitin- ligase RNF181</fullName>
    </submittedName>
</protein>
<sequence>MVPRRRHRLSGRQTGTEFSNLGPRVDDVVDLTLDDEGEGRQAQIIDLAGDDAEDIVQPEIIDLTGEEAVQEEQSEIIDLTGEDSNDMPAVSMAVRGRSRQELRRRELDQRVCARERSRSRSPLRSPARLSREELAWIHQPGRYFRPSEMPLTEVRAVGSRTVTGQETPGTCSICLMDYESGQNLIALPCCHEFHRQCIMTWLQHDAICPLCRGRLFEGNDNNLSLMQVYSGPAYTPNGSVYITSPRARYLD</sequence>
<dbReference type="Gene3D" id="3.30.40.10">
    <property type="entry name" value="Zinc/RING finger domain, C3HC4 (zinc finger)"/>
    <property type="match status" value="1"/>
</dbReference>
<dbReference type="AlphaFoldDB" id="A0AAD1SMC9"/>
<dbReference type="GO" id="GO:0061630">
    <property type="term" value="F:ubiquitin protein ligase activity"/>
    <property type="evidence" value="ECO:0007669"/>
    <property type="project" value="TreeGrafter"/>
</dbReference>
<dbReference type="PANTHER" id="PTHR22765:SF434">
    <property type="entry name" value="GB|AAD18119.1-RELATED"/>
    <property type="match status" value="1"/>
</dbReference>
<dbReference type="SMART" id="SM00184">
    <property type="entry name" value="RING"/>
    <property type="match status" value="1"/>
</dbReference>
<keyword evidence="8" id="KW-1185">Reference proteome</keyword>
<dbReference type="SUPFAM" id="SSF57850">
    <property type="entry name" value="RING/U-box"/>
    <property type="match status" value="1"/>
</dbReference>